<keyword evidence="3 6" id="KW-0863">Zinc-finger</keyword>
<dbReference type="PANTHER" id="PTHR23235:SF142">
    <property type="entry name" value="ZINC FINGER PROTEIN 384"/>
    <property type="match status" value="1"/>
</dbReference>
<evidence type="ECO:0000256" key="5">
    <source>
        <dbReference type="ARBA" id="ARBA00023242"/>
    </source>
</evidence>
<proteinExistence type="predicted"/>
<evidence type="ECO:0000256" key="1">
    <source>
        <dbReference type="ARBA" id="ARBA00022723"/>
    </source>
</evidence>
<dbReference type="Gene3D" id="3.30.160.60">
    <property type="entry name" value="Classic Zinc Finger"/>
    <property type="match status" value="2"/>
</dbReference>
<organism evidence="8 9">
    <name type="scientific">Nephila pilipes</name>
    <name type="common">Giant wood spider</name>
    <name type="synonym">Nephila maculata</name>
    <dbReference type="NCBI Taxonomy" id="299642"/>
    <lineage>
        <taxon>Eukaryota</taxon>
        <taxon>Metazoa</taxon>
        <taxon>Ecdysozoa</taxon>
        <taxon>Arthropoda</taxon>
        <taxon>Chelicerata</taxon>
        <taxon>Arachnida</taxon>
        <taxon>Araneae</taxon>
        <taxon>Araneomorphae</taxon>
        <taxon>Entelegynae</taxon>
        <taxon>Araneoidea</taxon>
        <taxon>Nephilidae</taxon>
        <taxon>Nephila</taxon>
    </lineage>
</organism>
<evidence type="ECO:0000256" key="2">
    <source>
        <dbReference type="ARBA" id="ARBA00022737"/>
    </source>
</evidence>
<protein>
    <recommendedName>
        <fullName evidence="7">C2H2-type domain-containing protein</fullName>
    </recommendedName>
</protein>
<name>A0A8X6PRR4_NEPPI</name>
<gene>
    <name evidence="8" type="ORF">NPIL_51371</name>
</gene>
<dbReference type="PANTHER" id="PTHR23235">
    <property type="entry name" value="KRUEPPEL-LIKE TRANSCRIPTION FACTOR"/>
    <property type="match status" value="1"/>
</dbReference>
<dbReference type="PROSITE" id="PS50157">
    <property type="entry name" value="ZINC_FINGER_C2H2_2"/>
    <property type="match status" value="2"/>
</dbReference>
<keyword evidence="5" id="KW-0539">Nucleus</keyword>
<dbReference type="InterPro" id="IPR013087">
    <property type="entry name" value="Znf_C2H2_type"/>
</dbReference>
<dbReference type="OrthoDB" id="6429583at2759"/>
<dbReference type="AlphaFoldDB" id="A0A8X6PRR4"/>
<dbReference type="FunFam" id="3.30.160.60:FF:001732">
    <property type="entry name" value="Zgc:162936"/>
    <property type="match status" value="1"/>
</dbReference>
<feature type="domain" description="C2H2-type" evidence="7">
    <location>
        <begin position="108"/>
        <end position="135"/>
    </location>
</feature>
<keyword evidence="4" id="KW-0862">Zinc</keyword>
<keyword evidence="2" id="KW-0677">Repeat</keyword>
<feature type="domain" description="C2H2-type" evidence="7">
    <location>
        <begin position="80"/>
        <end position="107"/>
    </location>
</feature>
<evidence type="ECO:0000313" key="9">
    <source>
        <dbReference type="Proteomes" id="UP000887013"/>
    </source>
</evidence>
<comment type="caution">
    <text evidence="8">The sequence shown here is derived from an EMBL/GenBank/DDBJ whole genome shotgun (WGS) entry which is preliminary data.</text>
</comment>
<dbReference type="PROSITE" id="PS00028">
    <property type="entry name" value="ZINC_FINGER_C2H2_1"/>
    <property type="match status" value="1"/>
</dbReference>
<dbReference type="Proteomes" id="UP000887013">
    <property type="component" value="Unassembled WGS sequence"/>
</dbReference>
<evidence type="ECO:0000256" key="3">
    <source>
        <dbReference type="ARBA" id="ARBA00022771"/>
    </source>
</evidence>
<accession>A0A8X6PRR4</accession>
<sequence length="136" mass="15726">MTYKLKKSEVNHPRLQIADCEFLSEPNGLGKYIYERDSVIEIYYLYYESTSLHWCHGAKPVTFFSSNNPSHNILKKKKVHKCGFCTYSSVCASNVKKHLLIHTGEKPHKCDVCGYCFSNKSNLQRHSALHVLRNDK</sequence>
<dbReference type="GO" id="GO:0008270">
    <property type="term" value="F:zinc ion binding"/>
    <property type="evidence" value="ECO:0007669"/>
    <property type="project" value="UniProtKB-KW"/>
</dbReference>
<evidence type="ECO:0000256" key="4">
    <source>
        <dbReference type="ARBA" id="ARBA00022833"/>
    </source>
</evidence>
<dbReference type="GO" id="GO:0000978">
    <property type="term" value="F:RNA polymerase II cis-regulatory region sequence-specific DNA binding"/>
    <property type="evidence" value="ECO:0007669"/>
    <property type="project" value="TreeGrafter"/>
</dbReference>
<dbReference type="SMART" id="SM00355">
    <property type="entry name" value="ZnF_C2H2"/>
    <property type="match status" value="2"/>
</dbReference>
<dbReference type="SUPFAM" id="SSF57667">
    <property type="entry name" value="beta-beta-alpha zinc fingers"/>
    <property type="match status" value="1"/>
</dbReference>
<dbReference type="InterPro" id="IPR036236">
    <property type="entry name" value="Znf_C2H2_sf"/>
</dbReference>
<dbReference type="EMBL" id="BMAW01072227">
    <property type="protein sequence ID" value="GFT81884.1"/>
    <property type="molecule type" value="Genomic_DNA"/>
</dbReference>
<reference evidence="8" key="1">
    <citation type="submission" date="2020-08" db="EMBL/GenBank/DDBJ databases">
        <title>Multicomponent nature underlies the extraordinary mechanical properties of spider dragline silk.</title>
        <authorList>
            <person name="Kono N."/>
            <person name="Nakamura H."/>
            <person name="Mori M."/>
            <person name="Yoshida Y."/>
            <person name="Ohtoshi R."/>
            <person name="Malay A.D."/>
            <person name="Moran D.A.P."/>
            <person name="Tomita M."/>
            <person name="Numata K."/>
            <person name="Arakawa K."/>
        </authorList>
    </citation>
    <scope>NUCLEOTIDE SEQUENCE</scope>
</reference>
<keyword evidence="1" id="KW-0479">Metal-binding</keyword>
<evidence type="ECO:0000313" key="8">
    <source>
        <dbReference type="EMBL" id="GFT81884.1"/>
    </source>
</evidence>
<evidence type="ECO:0000259" key="7">
    <source>
        <dbReference type="PROSITE" id="PS50157"/>
    </source>
</evidence>
<dbReference type="GO" id="GO:0045893">
    <property type="term" value="P:positive regulation of DNA-templated transcription"/>
    <property type="evidence" value="ECO:0007669"/>
    <property type="project" value="UniProtKB-ARBA"/>
</dbReference>
<dbReference type="GO" id="GO:0005694">
    <property type="term" value="C:chromosome"/>
    <property type="evidence" value="ECO:0007669"/>
    <property type="project" value="UniProtKB-ARBA"/>
</dbReference>
<dbReference type="GO" id="GO:0000981">
    <property type="term" value="F:DNA-binding transcription factor activity, RNA polymerase II-specific"/>
    <property type="evidence" value="ECO:0007669"/>
    <property type="project" value="TreeGrafter"/>
</dbReference>
<evidence type="ECO:0000256" key="6">
    <source>
        <dbReference type="PROSITE-ProRule" id="PRU00042"/>
    </source>
</evidence>
<keyword evidence="9" id="KW-1185">Reference proteome</keyword>